<organism evidence="3 4">
    <name type="scientific">Leptospira idonii</name>
    <dbReference type="NCBI Taxonomy" id="1193500"/>
    <lineage>
        <taxon>Bacteria</taxon>
        <taxon>Pseudomonadati</taxon>
        <taxon>Spirochaetota</taxon>
        <taxon>Spirochaetia</taxon>
        <taxon>Leptospirales</taxon>
        <taxon>Leptospiraceae</taxon>
        <taxon>Leptospira</taxon>
    </lineage>
</organism>
<evidence type="ECO:0000256" key="1">
    <source>
        <dbReference type="ARBA" id="ARBA00009625"/>
    </source>
</evidence>
<protein>
    <submittedName>
        <fullName evidence="3">Methylmalonyl Co-A mutase-associated GTPase MeaB</fullName>
    </submittedName>
</protein>
<reference evidence="3" key="1">
    <citation type="journal article" date="2019" name="PLoS Negl. Trop. Dis.">
        <title>Revisiting the worldwide diversity of Leptospira species in the environment.</title>
        <authorList>
            <person name="Vincent A.T."/>
            <person name="Schiettekatte O."/>
            <person name="Bourhy P."/>
            <person name="Veyrier F.J."/>
            <person name="Picardeau M."/>
        </authorList>
    </citation>
    <scope>NUCLEOTIDE SEQUENCE [LARGE SCALE GENOMIC DNA]</scope>
    <source>
        <strain evidence="3">201300427</strain>
    </source>
</reference>
<evidence type="ECO:0000313" key="3">
    <source>
        <dbReference type="EMBL" id="TGN19649.1"/>
    </source>
</evidence>
<dbReference type="SUPFAM" id="SSF52540">
    <property type="entry name" value="P-loop containing nucleoside triphosphate hydrolases"/>
    <property type="match status" value="1"/>
</dbReference>
<dbReference type="CDD" id="cd03114">
    <property type="entry name" value="MMAA-like"/>
    <property type="match status" value="1"/>
</dbReference>
<dbReference type="EMBL" id="RQHW01000028">
    <property type="protein sequence ID" value="TGN19649.1"/>
    <property type="molecule type" value="Genomic_DNA"/>
</dbReference>
<evidence type="ECO:0000313" key="4">
    <source>
        <dbReference type="Proteomes" id="UP000298058"/>
    </source>
</evidence>
<dbReference type="AlphaFoldDB" id="A0A4R9M2X6"/>
<feature type="region of interest" description="Disordered" evidence="2">
    <location>
        <begin position="1"/>
        <end position="30"/>
    </location>
</feature>
<keyword evidence="4" id="KW-1185">Reference proteome</keyword>
<dbReference type="PANTHER" id="PTHR23408">
    <property type="entry name" value="METHYLMALONYL-COA MUTASE"/>
    <property type="match status" value="1"/>
</dbReference>
<dbReference type="Gene3D" id="3.40.50.300">
    <property type="entry name" value="P-loop containing nucleotide triphosphate hydrolases"/>
    <property type="match status" value="1"/>
</dbReference>
<dbReference type="Pfam" id="PF03308">
    <property type="entry name" value="MeaB"/>
    <property type="match status" value="1"/>
</dbReference>
<dbReference type="GO" id="GO:0005737">
    <property type="term" value="C:cytoplasm"/>
    <property type="evidence" value="ECO:0007669"/>
    <property type="project" value="TreeGrafter"/>
</dbReference>
<comment type="similarity">
    <text evidence="1">Belongs to the SIMIBI class G3E GTPase family. ArgK/MeaB subfamily.</text>
</comment>
<dbReference type="NCBIfam" id="TIGR00750">
    <property type="entry name" value="lao"/>
    <property type="match status" value="1"/>
</dbReference>
<dbReference type="Gene3D" id="1.20.5.170">
    <property type="match status" value="1"/>
</dbReference>
<dbReference type="Gene3D" id="1.10.287.130">
    <property type="match status" value="1"/>
</dbReference>
<name>A0A4R9M2X6_9LEPT</name>
<dbReference type="PANTHER" id="PTHR23408:SF3">
    <property type="entry name" value="METHYLMALONIC ACIDURIA TYPE A PROTEIN, MITOCHONDRIAL"/>
    <property type="match status" value="1"/>
</dbReference>
<sequence length="371" mass="40805">MSGEPLNPKEEKNPPPSTTPNVMPGVKDAPSINPYILKQRENYKRKEYSVEEIAKGVLDGNRTFLSKAITLVESNREDHNDLAQSILEKILPHAGKSIRIGITGVPGVGKSTFIEGFGSFLLSQGYKLAVLAIDPSSQRTKGSILGDKTRMEVLAKSPNAFIRPSPSSGSLGGVARKTRESMYLCEAAGFDVIIIETVGVGQSETQVHSMVDFFLLLMLAGAGDELQGIKRGIMEMADLIAINKADGPNEPYATRARSEYESALHLFPPAESKWTPRATVCSGLGGKGLPEIWNLISDYKNTTQENGYFESNRKQQTKLWFDETLQEAVLNRFFEKQGMTEELKSSEDLVMNGKSSVLKEIKRLMADTNKI</sequence>
<comment type="caution">
    <text evidence="3">The sequence shown here is derived from an EMBL/GenBank/DDBJ whole genome shotgun (WGS) entry which is preliminary data.</text>
</comment>
<dbReference type="OrthoDB" id="9778292at2"/>
<proteinExistence type="inferred from homology"/>
<evidence type="ECO:0000256" key="2">
    <source>
        <dbReference type="SAM" id="MobiDB-lite"/>
    </source>
</evidence>
<dbReference type="Proteomes" id="UP000298058">
    <property type="component" value="Unassembled WGS sequence"/>
</dbReference>
<dbReference type="GO" id="GO:0005525">
    <property type="term" value="F:GTP binding"/>
    <property type="evidence" value="ECO:0007669"/>
    <property type="project" value="InterPro"/>
</dbReference>
<dbReference type="InterPro" id="IPR005129">
    <property type="entry name" value="GTPase_ArgK"/>
</dbReference>
<accession>A0A4R9M2X6</accession>
<dbReference type="GO" id="GO:0003924">
    <property type="term" value="F:GTPase activity"/>
    <property type="evidence" value="ECO:0007669"/>
    <property type="project" value="InterPro"/>
</dbReference>
<gene>
    <name evidence="3" type="primary">meaB</name>
    <name evidence="3" type="ORF">EHS15_07660</name>
</gene>
<dbReference type="InterPro" id="IPR027417">
    <property type="entry name" value="P-loop_NTPase"/>
</dbReference>
<dbReference type="NCBIfam" id="NF006958">
    <property type="entry name" value="PRK09435.1"/>
    <property type="match status" value="1"/>
</dbReference>